<feature type="region of interest" description="Disordered" evidence="1">
    <location>
        <begin position="91"/>
        <end position="122"/>
    </location>
</feature>
<dbReference type="Gene3D" id="1.10.10.2030">
    <property type="entry name" value="DNA/RNA-binding protein Kin17, conserved domain"/>
    <property type="match status" value="1"/>
</dbReference>
<dbReference type="InterPro" id="IPR019447">
    <property type="entry name" value="DNA/RNA-bd_Kin17_WH-like_dom"/>
</dbReference>
<dbReference type="GO" id="GO:0006974">
    <property type="term" value="P:DNA damage response"/>
    <property type="evidence" value="ECO:0007669"/>
    <property type="project" value="TreeGrafter"/>
</dbReference>
<feature type="compositionally biased region" description="Basic and acidic residues" evidence="1">
    <location>
        <begin position="111"/>
        <end position="122"/>
    </location>
</feature>
<reference evidence="4" key="2">
    <citation type="journal article" date="2013" name="Nat. Commun.">
        <title>Genome of the Chinese tree shrew.</title>
        <authorList>
            <person name="Fan Y."/>
            <person name="Huang Z.Y."/>
            <person name="Cao C.C."/>
            <person name="Chen C.S."/>
            <person name="Chen Y.X."/>
            <person name="Fan D.D."/>
            <person name="He J."/>
            <person name="Hou H.L."/>
            <person name="Hu L."/>
            <person name="Hu X.T."/>
            <person name="Jiang X.T."/>
            <person name="Lai R."/>
            <person name="Lang Y.S."/>
            <person name="Liang B."/>
            <person name="Liao S.G."/>
            <person name="Mu D."/>
            <person name="Ma Y.Y."/>
            <person name="Niu Y.Y."/>
            <person name="Sun X.Q."/>
            <person name="Xia J.Q."/>
            <person name="Xiao J."/>
            <person name="Xiong Z.Q."/>
            <person name="Xu L."/>
            <person name="Yang L."/>
            <person name="Zhang Y."/>
            <person name="Zhao W."/>
            <person name="Zhao X.D."/>
            <person name="Zheng Y.T."/>
            <person name="Zhou J.M."/>
            <person name="Zhu Y.B."/>
            <person name="Zhang G.J."/>
            <person name="Wang J."/>
            <person name="Yao Y.G."/>
        </authorList>
    </citation>
    <scope>NUCLEOTIDE SEQUENCE [LARGE SCALE GENOMIC DNA]</scope>
</reference>
<evidence type="ECO:0000256" key="1">
    <source>
        <dbReference type="SAM" id="MobiDB-lite"/>
    </source>
</evidence>
<dbReference type="InterPro" id="IPR038254">
    <property type="entry name" value="KIN17_WH-like_sf"/>
</dbReference>
<dbReference type="InterPro" id="IPR037321">
    <property type="entry name" value="KIN17-like"/>
</dbReference>
<dbReference type="Proteomes" id="UP000011518">
    <property type="component" value="Unassembled WGS sequence"/>
</dbReference>
<evidence type="ECO:0000313" key="4">
    <source>
        <dbReference type="Proteomes" id="UP000011518"/>
    </source>
</evidence>
<dbReference type="AlphaFoldDB" id="L9JE82"/>
<feature type="compositionally biased region" description="Low complexity" evidence="1">
    <location>
        <begin position="147"/>
        <end position="163"/>
    </location>
</feature>
<keyword evidence="4" id="KW-1185">Reference proteome</keyword>
<proteinExistence type="predicted"/>
<dbReference type="PANTHER" id="PTHR12805:SF0">
    <property type="entry name" value="DNA_RNA-BINDING PROTEIN KIN17"/>
    <property type="match status" value="1"/>
</dbReference>
<dbReference type="SMART" id="SM01253">
    <property type="entry name" value="Kin17_mid"/>
    <property type="match status" value="1"/>
</dbReference>
<evidence type="ECO:0000313" key="3">
    <source>
        <dbReference type="EMBL" id="ELW48663.1"/>
    </source>
</evidence>
<sequence>MGKSNFLIPKAITNRIKSRGLRKLRWRYSGTRRAHDNTVYNEHIRHLERTHEPTQRLGREGVCKVDGTRKGWYFQDTSGNPETICQQLETEKRQKQDLDDEEETAEFFQEQGRRDLEGKEQKAPFMELSREDDEEKVMFNLDRGACSAAGSTPSESSSLDQAH</sequence>
<feature type="region of interest" description="Disordered" evidence="1">
    <location>
        <begin position="142"/>
        <end position="163"/>
    </location>
</feature>
<organism evidence="3 4">
    <name type="scientific">Tupaia chinensis</name>
    <name type="common">Chinese tree shrew</name>
    <name type="synonym">Tupaia belangeri chinensis</name>
    <dbReference type="NCBI Taxonomy" id="246437"/>
    <lineage>
        <taxon>Eukaryota</taxon>
        <taxon>Metazoa</taxon>
        <taxon>Chordata</taxon>
        <taxon>Craniata</taxon>
        <taxon>Vertebrata</taxon>
        <taxon>Euteleostomi</taxon>
        <taxon>Mammalia</taxon>
        <taxon>Eutheria</taxon>
        <taxon>Euarchontoglires</taxon>
        <taxon>Scandentia</taxon>
        <taxon>Tupaiidae</taxon>
        <taxon>Tupaia</taxon>
    </lineage>
</organism>
<dbReference type="Pfam" id="PF10357">
    <property type="entry name" value="WH_KIN17"/>
    <property type="match status" value="1"/>
</dbReference>
<feature type="domain" description="DNA/RNA-binding protein Kin17 WH-like" evidence="2">
    <location>
        <begin position="14"/>
        <end position="113"/>
    </location>
</feature>
<gene>
    <name evidence="3" type="ORF">TREES_T100016274</name>
</gene>
<dbReference type="PANTHER" id="PTHR12805">
    <property type="entry name" value="KIN17 KIN, ANTIGENIC DETERMINANT OF RECA PROTEIN HOMOLOG"/>
    <property type="match status" value="1"/>
</dbReference>
<dbReference type="GO" id="GO:0005634">
    <property type="term" value="C:nucleus"/>
    <property type="evidence" value="ECO:0007669"/>
    <property type="project" value="TreeGrafter"/>
</dbReference>
<dbReference type="InParanoid" id="L9JE82"/>
<protein>
    <submittedName>
        <fullName evidence="3">DNA/RNA-binding protein KIN17</fullName>
    </submittedName>
</protein>
<dbReference type="EMBL" id="KB321031">
    <property type="protein sequence ID" value="ELW48663.1"/>
    <property type="molecule type" value="Genomic_DNA"/>
</dbReference>
<name>L9JE82_TUPCH</name>
<evidence type="ECO:0000259" key="2">
    <source>
        <dbReference type="SMART" id="SM01253"/>
    </source>
</evidence>
<reference evidence="4" key="1">
    <citation type="submission" date="2012-07" db="EMBL/GenBank/DDBJ databases">
        <title>Genome of the Chinese tree shrew, a rising model animal genetically related to primates.</title>
        <authorList>
            <person name="Zhang G."/>
            <person name="Fan Y."/>
            <person name="Yao Y."/>
            <person name="Huang Z."/>
        </authorList>
    </citation>
    <scope>NUCLEOTIDE SEQUENCE [LARGE SCALE GENOMIC DNA]</scope>
</reference>
<dbReference type="GO" id="GO:0003690">
    <property type="term" value="F:double-stranded DNA binding"/>
    <property type="evidence" value="ECO:0007669"/>
    <property type="project" value="TreeGrafter"/>
</dbReference>
<accession>L9JE82</accession>
<dbReference type="STRING" id="246437.L9JE82"/>
<dbReference type="GO" id="GO:0006260">
    <property type="term" value="P:DNA replication"/>
    <property type="evidence" value="ECO:0007669"/>
    <property type="project" value="TreeGrafter"/>
</dbReference>